<comment type="similarity">
    <text evidence="2">Belongs to the bacterial PQQ dehydrogenase family.</text>
</comment>
<evidence type="ECO:0000313" key="6">
    <source>
        <dbReference type="Proteomes" id="UP001321760"/>
    </source>
</evidence>
<dbReference type="InterPro" id="IPR018391">
    <property type="entry name" value="PQQ_b-propeller_rpt"/>
</dbReference>
<dbReference type="EMBL" id="MU865914">
    <property type="protein sequence ID" value="KAK4455351.1"/>
    <property type="molecule type" value="Genomic_DNA"/>
</dbReference>
<dbReference type="Gene3D" id="2.130.10.10">
    <property type="entry name" value="YVTN repeat-like/Quinoprotein amine dehydrogenase"/>
    <property type="match status" value="1"/>
</dbReference>
<dbReference type="Gene3D" id="2.140.10.10">
    <property type="entry name" value="Quinoprotein alcohol dehydrogenase-like superfamily"/>
    <property type="match status" value="1"/>
</dbReference>
<comment type="cofactor">
    <cofactor evidence="1">
        <name>pyrroloquinoline quinone</name>
        <dbReference type="ChEBI" id="CHEBI:58442"/>
    </cofactor>
</comment>
<organism evidence="5 6">
    <name type="scientific">Podospora aff. communis PSN243</name>
    <dbReference type="NCBI Taxonomy" id="3040156"/>
    <lineage>
        <taxon>Eukaryota</taxon>
        <taxon>Fungi</taxon>
        <taxon>Dikarya</taxon>
        <taxon>Ascomycota</taxon>
        <taxon>Pezizomycotina</taxon>
        <taxon>Sordariomycetes</taxon>
        <taxon>Sordariomycetidae</taxon>
        <taxon>Sordariales</taxon>
        <taxon>Podosporaceae</taxon>
        <taxon>Podospora</taxon>
    </lineage>
</organism>
<dbReference type="SUPFAM" id="SSF50998">
    <property type="entry name" value="Quinoprotein alcohol dehydrogenase-like"/>
    <property type="match status" value="2"/>
</dbReference>
<protein>
    <submittedName>
        <fullName evidence="5">Quino protein alcohol dehydrogenase-like protein</fullName>
    </submittedName>
</protein>
<evidence type="ECO:0000313" key="5">
    <source>
        <dbReference type="EMBL" id="KAK4455351.1"/>
    </source>
</evidence>
<accession>A0AAV9H3N1</accession>
<keyword evidence="6" id="KW-1185">Reference proteome</keyword>
<comment type="caution">
    <text evidence="5">The sequence shown here is derived from an EMBL/GenBank/DDBJ whole genome shotgun (WGS) entry which is preliminary data.</text>
</comment>
<proteinExistence type="inferred from homology"/>
<dbReference type="GO" id="GO:0016491">
    <property type="term" value="F:oxidoreductase activity"/>
    <property type="evidence" value="ECO:0007669"/>
    <property type="project" value="UniProtKB-KW"/>
</dbReference>
<dbReference type="InterPro" id="IPR002372">
    <property type="entry name" value="PQQ_rpt_dom"/>
</dbReference>
<evidence type="ECO:0000256" key="3">
    <source>
        <dbReference type="ARBA" id="ARBA00023002"/>
    </source>
</evidence>
<reference evidence="5" key="2">
    <citation type="submission" date="2023-05" db="EMBL/GenBank/DDBJ databases">
        <authorList>
            <consortium name="Lawrence Berkeley National Laboratory"/>
            <person name="Steindorff A."/>
            <person name="Hensen N."/>
            <person name="Bonometti L."/>
            <person name="Westerberg I."/>
            <person name="Brannstrom I.O."/>
            <person name="Guillou S."/>
            <person name="Cros-Aarteil S."/>
            <person name="Calhoun S."/>
            <person name="Haridas S."/>
            <person name="Kuo A."/>
            <person name="Mondo S."/>
            <person name="Pangilinan J."/>
            <person name="Riley R."/>
            <person name="Labutti K."/>
            <person name="Andreopoulos B."/>
            <person name="Lipzen A."/>
            <person name="Chen C."/>
            <person name="Yanf M."/>
            <person name="Daum C."/>
            <person name="Ng V."/>
            <person name="Clum A."/>
            <person name="Ohm R."/>
            <person name="Martin F."/>
            <person name="Silar P."/>
            <person name="Natvig D."/>
            <person name="Lalanne C."/>
            <person name="Gautier V."/>
            <person name="Ament-Velasquez S.L."/>
            <person name="Kruys A."/>
            <person name="Hutchinson M.I."/>
            <person name="Powell A.J."/>
            <person name="Barry K."/>
            <person name="Miller A.N."/>
            <person name="Grigoriev I.V."/>
            <person name="Debuchy R."/>
            <person name="Gladieux P."/>
            <person name="Thoren M.H."/>
            <person name="Johannesson H."/>
        </authorList>
    </citation>
    <scope>NUCLEOTIDE SEQUENCE</scope>
    <source>
        <strain evidence="5">PSN243</strain>
    </source>
</reference>
<dbReference type="PANTHER" id="PTHR32303">
    <property type="entry name" value="QUINOPROTEIN ALCOHOL DEHYDROGENASE (CYTOCHROME C)"/>
    <property type="match status" value="1"/>
</dbReference>
<dbReference type="InterPro" id="IPR011047">
    <property type="entry name" value="Quinoprotein_ADH-like_sf"/>
</dbReference>
<gene>
    <name evidence="5" type="ORF">QBC34DRAFT_432689</name>
</gene>
<evidence type="ECO:0000256" key="1">
    <source>
        <dbReference type="ARBA" id="ARBA00001931"/>
    </source>
</evidence>
<dbReference type="PANTHER" id="PTHR32303:SF10">
    <property type="entry name" value="OUTER MEMBRANE PROTEIN ASSEMBLY FACTOR BAMB"/>
    <property type="match status" value="1"/>
</dbReference>
<dbReference type="InterPro" id="IPR015943">
    <property type="entry name" value="WD40/YVTN_repeat-like_dom_sf"/>
</dbReference>
<feature type="domain" description="Pyrrolo-quinoline quinone repeat" evidence="4">
    <location>
        <begin position="286"/>
        <end position="510"/>
    </location>
</feature>
<dbReference type="Proteomes" id="UP001321760">
    <property type="component" value="Unassembled WGS sequence"/>
</dbReference>
<sequence length="539" mass="56150">MLLLLFATPAHAWSGWGGGPLNNRWAQSNTAITSQSIANLTPHCNLTDAAGVSATPVVDGNTAYYPTWSGAFIAINLLTCLPLWQTNLSTLLPSPPPSPSPFSPRPLSRTSPQLHAGILFLGTQLGASVLALNASTGALLASHKIHTHPLAMITQSPTYDPSSNLLLIGTSSMEHVAITNPSAAKCCSFTGSFAALSYNQSTSQFSIKWTLPTIPASRLLEGWAGAAVWGSQPAVVNSTVYIGTGNTYSVPPSTVSCQKENNATAYGGDAQDGQDPCLPSDVLQDSIVAIDITSGKIKWARQFGGVDAFSMACGYPGMSGGAWGQVDTTICPQVPGPDADFGMAPAVVTVEGKKRLVVGRKNGVVYCLEAEDGRTVWKTVAAPPGVGGGVSWGVAADGERVYYGSINTGYLSWEIIGTGGNKTKVDMGFYGALSLRDGSVVWQTAVPKNGLVIAPPTVVGDVVLVARTGQDPDKTSSYDQTQGGLVALHAETGSVLKDYELPTNMHGGVAVRDNYLMFGTGYSGRLSTGVTGGFNVFKV</sequence>
<evidence type="ECO:0000259" key="4">
    <source>
        <dbReference type="Pfam" id="PF13360"/>
    </source>
</evidence>
<dbReference type="Pfam" id="PF13360">
    <property type="entry name" value="PQQ_2"/>
    <property type="match status" value="1"/>
</dbReference>
<keyword evidence="3" id="KW-0560">Oxidoreductase</keyword>
<reference evidence="5" key="1">
    <citation type="journal article" date="2023" name="Mol. Phylogenet. Evol.">
        <title>Genome-scale phylogeny and comparative genomics of the fungal order Sordariales.</title>
        <authorList>
            <person name="Hensen N."/>
            <person name="Bonometti L."/>
            <person name="Westerberg I."/>
            <person name="Brannstrom I.O."/>
            <person name="Guillou S."/>
            <person name="Cros-Aarteil S."/>
            <person name="Calhoun S."/>
            <person name="Haridas S."/>
            <person name="Kuo A."/>
            <person name="Mondo S."/>
            <person name="Pangilinan J."/>
            <person name="Riley R."/>
            <person name="LaButti K."/>
            <person name="Andreopoulos B."/>
            <person name="Lipzen A."/>
            <person name="Chen C."/>
            <person name="Yan M."/>
            <person name="Daum C."/>
            <person name="Ng V."/>
            <person name="Clum A."/>
            <person name="Steindorff A."/>
            <person name="Ohm R.A."/>
            <person name="Martin F."/>
            <person name="Silar P."/>
            <person name="Natvig D.O."/>
            <person name="Lalanne C."/>
            <person name="Gautier V."/>
            <person name="Ament-Velasquez S.L."/>
            <person name="Kruys A."/>
            <person name="Hutchinson M.I."/>
            <person name="Powell A.J."/>
            <person name="Barry K."/>
            <person name="Miller A.N."/>
            <person name="Grigoriev I.V."/>
            <person name="Debuchy R."/>
            <person name="Gladieux P."/>
            <person name="Hiltunen Thoren M."/>
            <person name="Johannesson H."/>
        </authorList>
    </citation>
    <scope>NUCLEOTIDE SEQUENCE</scope>
    <source>
        <strain evidence="5">PSN243</strain>
    </source>
</reference>
<name>A0AAV9H3N1_9PEZI</name>
<dbReference type="AlphaFoldDB" id="A0AAV9H3N1"/>
<dbReference type="SMART" id="SM00564">
    <property type="entry name" value="PQQ"/>
    <property type="match status" value="5"/>
</dbReference>
<evidence type="ECO:0000256" key="2">
    <source>
        <dbReference type="ARBA" id="ARBA00008156"/>
    </source>
</evidence>